<evidence type="ECO:0000313" key="3">
    <source>
        <dbReference type="Proteomes" id="UP000295341"/>
    </source>
</evidence>
<feature type="domain" description="NAD-dependent epimerase/dehydratase" evidence="1">
    <location>
        <begin position="5"/>
        <end position="242"/>
    </location>
</feature>
<dbReference type="AlphaFoldDB" id="A0A4R7P3T5"/>
<dbReference type="OrthoDB" id="4392084at2"/>
<comment type="caution">
    <text evidence="2">The sequence shown here is derived from an EMBL/GenBank/DDBJ whole genome shotgun (WGS) entry which is preliminary data.</text>
</comment>
<dbReference type="PANTHER" id="PTHR32487">
    <property type="entry name" value="3-OXO-DELTA(4,5)-STEROID 5-BETA-REDUCTASE"/>
    <property type="match status" value="1"/>
</dbReference>
<dbReference type="Gene3D" id="3.40.50.720">
    <property type="entry name" value="NAD(P)-binding Rossmann-like Domain"/>
    <property type="match status" value="1"/>
</dbReference>
<dbReference type="Proteomes" id="UP000295341">
    <property type="component" value="Unassembled WGS sequence"/>
</dbReference>
<dbReference type="Pfam" id="PF01370">
    <property type="entry name" value="Epimerase"/>
    <property type="match status" value="1"/>
</dbReference>
<keyword evidence="3" id="KW-1185">Reference proteome</keyword>
<dbReference type="PANTHER" id="PTHR32487:SF0">
    <property type="entry name" value="3-OXO-DELTA(4,5)-STEROID 5-BETA-REDUCTASE"/>
    <property type="match status" value="1"/>
</dbReference>
<protein>
    <submittedName>
        <fullName evidence="2">Nucleoside-diphosphate-sugar epimerase</fullName>
    </submittedName>
</protein>
<dbReference type="InterPro" id="IPR001509">
    <property type="entry name" value="Epimerase_deHydtase"/>
</dbReference>
<dbReference type="InterPro" id="IPR055222">
    <property type="entry name" value="PRISE-like_Rossmann-fold"/>
</dbReference>
<accession>A0A4R7P3T5</accession>
<reference evidence="2 3" key="1">
    <citation type="submission" date="2019-03" db="EMBL/GenBank/DDBJ databases">
        <title>Genomic Encyclopedia of Type Strains, Phase IV (KMG-IV): sequencing the most valuable type-strain genomes for metagenomic binning, comparative biology and taxonomic classification.</title>
        <authorList>
            <person name="Goeker M."/>
        </authorList>
    </citation>
    <scope>NUCLEOTIDE SEQUENCE [LARGE SCALE GENOMIC DNA]</scope>
    <source>
        <strain evidence="2 3">DSM 26377</strain>
    </source>
</reference>
<evidence type="ECO:0000313" key="2">
    <source>
        <dbReference type="EMBL" id="TDU28425.1"/>
    </source>
</evidence>
<evidence type="ECO:0000259" key="1">
    <source>
        <dbReference type="Pfam" id="PF01370"/>
    </source>
</evidence>
<gene>
    <name evidence="2" type="ORF">DFR24_2794</name>
</gene>
<dbReference type="EMBL" id="SOBT01000009">
    <property type="protein sequence ID" value="TDU28425.1"/>
    <property type="molecule type" value="Genomic_DNA"/>
</dbReference>
<dbReference type="RefSeq" id="WP_133881973.1">
    <property type="nucleotide sequence ID" value="NZ_MWIN01000031.1"/>
</dbReference>
<dbReference type="SUPFAM" id="SSF51735">
    <property type="entry name" value="NAD(P)-binding Rossmann-fold domains"/>
    <property type="match status" value="1"/>
</dbReference>
<dbReference type="CDD" id="cd08948">
    <property type="entry name" value="5beta-POR_like_SDR_a"/>
    <property type="match status" value="1"/>
</dbReference>
<name>A0A4R7P3T5_9GAMM</name>
<proteinExistence type="predicted"/>
<dbReference type="InterPro" id="IPR036291">
    <property type="entry name" value="NAD(P)-bd_dom_sf"/>
</dbReference>
<sequence>MAGKVLIAGASGVVGAAAVEEFLAQGWEVVALSRRKPEIASARAFQHLAVDLQDAASAKAALSKLGDVTHVVYTALFEKPGLIAGWSEKDQMETNLAMLKNCLEPLLSNAKGLKHFSLLQGTKAYGIHLHPMPIPAREGAARDQHANFYWLQEDYLRATAQKAGFGFTILRPQLIIGSAYGVAMNLAPIIGAYAAICREQGEPFGFPGGISYVWEAVDSRLLARVFTWAATSPAAAGQHFNVTNGDVFEWRNLWPAMAKVLGVQVGPDKPRSMAEYLPAKAGVWDGIVKKHGLRPVKMSELVGESHHYADFCFAYGATTPPPPAFVSAIKLRQAGFTEVCDTEDMFCYWLRNFIERGILPAP</sequence>
<organism evidence="2 3">
    <name type="scientific">Panacagrimonas perspica</name>
    <dbReference type="NCBI Taxonomy" id="381431"/>
    <lineage>
        <taxon>Bacteria</taxon>
        <taxon>Pseudomonadati</taxon>
        <taxon>Pseudomonadota</taxon>
        <taxon>Gammaproteobacteria</taxon>
        <taxon>Nevskiales</taxon>
        <taxon>Nevskiaceae</taxon>
        <taxon>Panacagrimonas</taxon>
    </lineage>
</organism>